<accession>A7F120</accession>
<dbReference type="Proteomes" id="UP000001312">
    <property type="component" value="Unassembled WGS sequence"/>
</dbReference>
<dbReference type="RefSeq" id="XP_001588047.1">
    <property type="nucleotide sequence ID" value="XM_001587997.1"/>
</dbReference>
<proteinExistence type="predicted"/>
<evidence type="ECO:0000313" key="2">
    <source>
        <dbReference type="Proteomes" id="UP000001312"/>
    </source>
</evidence>
<dbReference type="GeneID" id="5483829"/>
<evidence type="ECO:0000313" key="1">
    <source>
        <dbReference type="EMBL" id="EDN95412.1"/>
    </source>
</evidence>
<reference evidence="2" key="1">
    <citation type="journal article" date="2011" name="PLoS Genet.">
        <title>Genomic analysis of the necrotrophic fungal pathogens Sclerotinia sclerotiorum and Botrytis cinerea.</title>
        <authorList>
            <person name="Amselem J."/>
            <person name="Cuomo C.A."/>
            <person name="van Kan J.A."/>
            <person name="Viaud M."/>
            <person name="Benito E.P."/>
            <person name="Couloux A."/>
            <person name="Coutinho P.M."/>
            <person name="de Vries R.P."/>
            <person name="Dyer P.S."/>
            <person name="Fillinger S."/>
            <person name="Fournier E."/>
            <person name="Gout L."/>
            <person name="Hahn M."/>
            <person name="Kohn L."/>
            <person name="Lapalu N."/>
            <person name="Plummer K.M."/>
            <person name="Pradier J.M."/>
            <person name="Quevillon E."/>
            <person name="Sharon A."/>
            <person name="Simon A."/>
            <person name="ten Have A."/>
            <person name="Tudzynski B."/>
            <person name="Tudzynski P."/>
            <person name="Wincker P."/>
            <person name="Andrew M."/>
            <person name="Anthouard V."/>
            <person name="Beever R.E."/>
            <person name="Beffa R."/>
            <person name="Benoit I."/>
            <person name="Bouzid O."/>
            <person name="Brault B."/>
            <person name="Chen Z."/>
            <person name="Choquer M."/>
            <person name="Collemare J."/>
            <person name="Cotton P."/>
            <person name="Danchin E.G."/>
            <person name="Da Silva C."/>
            <person name="Gautier A."/>
            <person name="Giraud C."/>
            <person name="Giraud T."/>
            <person name="Gonzalez C."/>
            <person name="Grossetete S."/>
            <person name="Guldener U."/>
            <person name="Henrissat B."/>
            <person name="Howlett B.J."/>
            <person name="Kodira C."/>
            <person name="Kretschmer M."/>
            <person name="Lappartient A."/>
            <person name="Leroch M."/>
            <person name="Levis C."/>
            <person name="Mauceli E."/>
            <person name="Neuveglise C."/>
            <person name="Oeser B."/>
            <person name="Pearson M."/>
            <person name="Poulain J."/>
            <person name="Poussereau N."/>
            <person name="Quesneville H."/>
            <person name="Rascle C."/>
            <person name="Schumacher J."/>
            <person name="Segurens B."/>
            <person name="Sexton A."/>
            <person name="Silva E."/>
            <person name="Sirven C."/>
            <person name="Soanes D.M."/>
            <person name="Talbot N.J."/>
            <person name="Templeton M."/>
            <person name="Yandava C."/>
            <person name="Yarden O."/>
            <person name="Zeng Q."/>
            <person name="Rollins J.A."/>
            <person name="Lebrun M.H."/>
            <person name="Dickman M."/>
        </authorList>
    </citation>
    <scope>NUCLEOTIDE SEQUENCE [LARGE SCALE GENOMIC DNA]</scope>
    <source>
        <strain evidence="2">ATCC 18683 / 1980 / Ss-1</strain>
    </source>
</reference>
<name>A7F120_SCLS1</name>
<dbReference type="EMBL" id="CH476637">
    <property type="protein sequence ID" value="EDN95412.1"/>
    <property type="molecule type" value="Genomic_DNA"/>
</dbReference>
<dbReference type="AlphaFoldDB" id="A7F120"/>
<organism evidence="1 2">
    <name type="scientific">Sclerotinia sclerotiorum (strain ATCC 18683 / 1980 / Ss-1)</name>
    <name type="common">White mold</name>
    <name type="synonym">Whetzelinia sclerotiorum</name>
    <dbReference type="NCBI Taxonomy" id="665079"/>
    <lineage>
        <taxon>Eukaryota</taxon>
        <taxon>Fungi</taxon>
        <taxon>Dikarya</taxon>
        <taxon>Ascomycota</taxon>
        <taxon>Pezizomycotina</taxon>
        <taxon>Leotiomycetes</taxon>
        <taxon>Helotiales</taxon>
        <taxon>Sclerotiniaceae</taxon>
        <taxon>Sclerotinia</taxon>
    </lineage>
</organism>
<dbReference type="HOGENOM" id="CLU_1826466_0_0_1"/>
<gene>
    <name evidence="1" type="ORF">SS1G_11289</name>
</gene>
<dbReference type="KEGG" id="ssl:SS1G_11289"/>
<sequence>MTWRLGGLGICGINTPSIQTHFGQQPDELVNSYMTTIVILLCIDGTQSVAGCATGKVEPLTKSLNFVRNYQWEFHFPTELYFTWHYFASLGHLKVSKHTHAAAATRLSLLMYGLPCNIYEDLCQESHICGSPGADTLKFLP</sequence>
<dbReference type="InParanoid" id="A7F120"/>
<protein>
    <submittedName>
        <fullName evidence="1">Uncharacterized protein</fullName>
    </submittedName>
</protein>
<keyword evidence="2" id="KW-1185">Reference proteome</keyword>